<evidence type="ECO:0000259" key="3">
    <source>
        <dbReference type="Pfam" id="PF12849"/>
    </source>
</evidence>
<protein>
    <submittedName>
        <fullName evidence="4">Substrate-binding domain-containing protein</fullName>
    </submittedName>
</protein>
<dbReference type="RefSeq" id="WP_407029707.1">
    <property type="nucleotide sequence ID" value="NZ_JAQGEF010000001.1"/>
</dbReference>
<dbReference type="PANTHER" id="PTHR30570:SF1">
    <property type="entry name" value="PHOSPHATE-BINDING PROTEIN PSTS"/>
    <property type="match status" value="1"/>
</dbReference>
<dbReference type="SUPFAM" id="SSF53850">
    <property type="entry name" value="Periplasmic binding protein-like II"/>
    <property type="match status" value="1"/>
</dbReference>
<comment type="caution">
    <text evidence="4">The sequence shown here is derived from an EMBL/GenBank/DDBJ whole genome shotgun (WGS) entry which is preliminary data.</text>
</comment>
<dbReference type="PROSITE" id="PS51257">
    <property type="entry name" value="PROKAR_LIPOPROTEIN"/>
    <property type="match status" value="1"/>
</dbReference>
<feature type="transmembrane region" description="Helical" evidence="2">
    <location>
        <begin position="6"/>
        <end position="25"/>
    </location>
</feature>
<evidence type="ECO:0000313" key="4">
    <source>
        <dbReference type="EMBL" id="MDA3613375.1"/>
    </source>
</evidence>
<dbReference type="Pfam" id="PF12849">
    <property type="entry name" value="PBP_like_2"/>
    <property type="match status" value="1"/>
</dbReference>
<feature type="domain" description="PBP" evidence="3">
    <location>
        <begin position="37"/>
        <end position="285"/>
    </location>
</feature>
<keyword evidence="2" id="KW-0472">Membrane</keyword>
<keyword evidence="1" id="KW-0732">Signal</keyword>
<dbReference type="PANTHER" id="PTHR30570">
    <property type="entry name" value="PERIPLASMIC PHOSPHATE BINDING COMPONENT OF PHOSPHATE ABC TRANSPORTER"/>
    <property type="match status" value="1"/>
</dbReference>
<accession>A0ABT4UEV8</accession>
<dbReference type="InterPro" id="IPR024370">
    <property type="entry name" value="PBP_domain"/>
</dbReference>
<keyword evidence="5" id="KW-1185">Reference proteome</keyword>
<evidence type="ECO:0000256" key="1">
    <source>
        <dbReference type="ARBA" id="ARBA00022729"/>
    </source>
</evidence>
<gene>
    <name evidence="4" type="ORF">O3P16_01035</name>
</gene>
<reference evidence="4 5" key="1">
    <citation type="submission" date="2022-12" db="EMBL/GenBank/DDBJ databases">
        <title>Chitinophagaceae gen. sp. nov., a new member of the family Chitinophagaceae, isolated from soil in a chemical factory.</title>
        <authorList>
            <person name="Ke Z."/>
        </authorList>
    </citation>
    <scope>NUCLEOTIDE SEQUENCE [LARGE SCALE GENOMIC DNA]</scope>
    <source>
        <strain evidence="4 5">LY-5</strain>
    </source>
</reference>
<dbReference type="Gene3D" id="3.40.190.10">
    <property type="entry name" value="Periplasmic binding protein-like II"/>
    <property type="match status" value="4"/>
</dbReference>
<name>A0ABT4UEV8_9BACT</name>
<keyword evidence="2" id="KW-1133">Transmembrane helix</keyword>
<proteinExistence type="predicted"/>
<organism evidence="4 5">
    <name type="scientific">Polluticaenibacter yanchengensis</name>
    <dbReference type="NCBI Taxonomy" id="3014562"/>
    <lineage>
        <taxon>Bacteria</taxon>
        <taxon>Pseudomonadati</taxon>
        <taxon>Bacteroidota</taxon>
        <taxon>Chitinophagia</taxon>
        <taxon>Chitinophagales</taxon>
        <taxon>Chitinophagaceae</taxon>
        <taxon>Polluticaenibacter</taxon>
    </lineage>
</organism>
<dbReference type="EMBL" id="JAQGEF010000001">
    <property type="protein sequence ID" value="MDA3613375.1"/>
    <property type="molecule type" value="Genomic_DNA"/>
</dbReference>
<keyword evidence="2" id="KW-0812">Transmembrane</keyword>
<dbReference type="Proteomes" id="UP001210231">
    <property type="component" value="Unassembled WGS sequence"/>
</dbReference>
<sequence>MKINKLSYLFNIITVVFSLAFMVGCNSSAPADKNKPSATNGTIHVSVDESFKPIIDSQIKVFNSTYPDAIIIPEYKPEAECFKDLDTDSTKMVIVTRGLTDKEAAYYKAKDKFTPQWGVVAFDAIAVILNEKDKRSEFSVDDIIQILNGNPAYKYTAVFDGIKATSTVQYAIDSLLRGQPLGKNVYAAKNSLDVIDYVSKNENTVGFIGVSWIGNRDDPQQQSFLKSVKLAAIDFNYHPERPVAQPYQANIALGRYAFTRGVYYILRGGAGTDVGNNFSNFLMSERGQLIFKRAYLLPARMKFNVRKANISE</sequence>
<dbReference type="InterPro" id="IPR050811">
    <property type="entry name" value="Phosphate_ABC_transporter"/>
</dbReference>
<evidence type="ECO:0000313" key="5">
    <source>
        <dbReference type="Proteomes" id="UP001210231"/>
    </source>
</evidence>
<evidence type="ECO:0000256" key="2">
    <source>
        <dbReference type="SAM" id="Phobius"/>
    </source>
</evidence>